<name>A0A6J3M9Z7_9PEZI</name>
<dbReference type="PROSITE" id="PS50112">
    <property type="entry name" value="PAS"/>
    <property type="match status" value="2"/>
</dbReference>
<dbReference type="GO" id="GO:0043565">
    <property type="term" value="F:sequence-specific DNA binding"/>
    <property type="evidence" value="ECO:0007669"/>
    <property type="project" value="InterPro"/>
</dbReference>
<dbReference type="GO" id="GO:0006355">
    <property type="term" value="P:regulation of DNA-templated transcription"/>
    <property type="evidence" value="ECO:0007669"/>
    <property type="project" value="InterPro"/>
</dbReference>
<evidence type="ECO:0008006" key="21">
    <source>
        <dbReference type="Google" id="ProtNLM"/>
    </source>
</evidence>
<evidence type="ECO:0000256" key="1">
    <source>
        <dbReference type="ARBA" id="ARBA00022543"/>
    </source>
</evidence>
<feature type="region of interest" description="Disordered" evidence="16">
    <location>
        <begin position="1113"/>
        <end position="1246"/>
    </location>
</feature>
<dbReference type="RefSeq" id="XP_033461897.1">
    <property type="nucleotide sequence ID" value="XM_033607387.1"/>
</dbReference>
<dbReference type="GO" id="GO:0009881">
    <property type="term" value="F:photoreceptor activity"/>
    <property type="evidence" value="ECO:0007669"/>
    <property type="project" value="UniProtKB-KW"/>
</dbReference>
<dbReference type="InterPro" id="IPR035965">
    <property type="entry name" value="PAS-like_dom_sf"/>
</dbReference>
<dbReference type="SUPFAM" id="SSF57716">
    <property type="entry name" value="Glucocorticoid receptor-like (DNA-binding domain)"/>
    <property type="match status" value="1"/>
</dbReference>
<dbReference type="FunFam" id="3.30.450.20:FF:000063">
    <property type="entry name" value="White collar 1 protein"/>
    <property type="match status" value="1"/>
</dbReference>
<evidence type="ECO:0000256" key="13">
    <source>
        <dbReference type="ARBA" id="ARBA00023163"/>
    </source>
</evidence>
<dbReference type="InterPro" id="IPR001610">
    <property type="entry name" value="PAC"/>
</dbReference>
<dbReference type="Pfam" id="PF13426">
    <property type="entry name" value="PAS_9"/>
    <property type="match status" value="1"/>
</dbReference>
<feature type="compositionally biased region" description="Low complexity" evidence="16">
    <location>
        <begin position="340"/>
        <end position="362"/>
    </location>
</feature>
<keyword evidence="3" id="KW-0285">Flavoprotein</keyword>
<feature type="domain" description="PAS" evidence="17">
    <location>
        <begin position="664"/>
        <end position="734"/>
    </location>
</feature>
<sequence length="1314" mass="141704">MNGFAYGNAYDGSGGHGGGMDDDDNDGADGMITIGGPAGLLGGDSGQTLDEIVSQNSRMIRRQSMPQPFGNNPAGINVADMRRISMMEYGSASPADLANFQYDSSGGIAPQPHRRMTHHNAHGARDLALNTQDFANNAQTYNAMMAQNSPYGLTNNMGQSSGLDMSMKSPYIDTSVGMGMEFVGDGSGMNSAMSTDAMEQQMNMYSQAQFNQPVMQSPMNASGGQATPQNGGMSAHGSAGSGSIHSQYGQQTGGTPNNMRHFSHGSNMQNSDMQSTGHHNMNAMGHNAQIAGPMQRAPVVHRKSSRNQVPNPNTNQIQNPNQSQNATPTYTPNHDQNRTPSWNPNQTQNPNQRPNPNSSLNQFAEQNFNPETARFEGQPPNAGLGTNPDGVNGVSDVTGTDGMRGPFRAVGNINPNNQDFEWQAPKLGWPSSSNGNTHSKSADLRGVYASSGFDMLQVLARVANRKNPEIDIGTVDLSCAFVVCDAEKDDCPIVYCSDNFERLTGYTKHMILGRNCRFLQSPDGNVASGIYRKYVDDDSVLYLKNMIELKKESQISLINYRRGGQPFMNLLTIVPVRMSDDETAKVKYFVGFQVDLVENPQSVTNRNSDGSYSINYQRDMMPRYTHNAPENTPNKSDLGQTISADEVANLLCGMDRADGRDNISRNWDKVLLENTDDVIHVLSLKGIFQWISPSAARVLEYEANEIVGTALSSICHPSDIVPVTRELKDTSAGSSVNIVFRIRRKHSGYMWFEGHGSLHTEQGKGRKSIIMVGRERPVYSLSRTDLEHGGGIGENELWTKLSTSGMFLFVSSNVRSLLDRVPDDLLGVSIQSMMRPPSKLEFNRILEHARRGARASVKHEMVNRRGQVLSAFTTLYPGDAVVGQKPTFVVAQTRLLKHPRGINTIAASAFSGSPAPKNERTSSTDTFASGRSASVSQPPQTSANDPPTLLPNLDEQQPTIIYHPTGLPPNATDSNDPVLANNGVPRGANGSSMNRFLGTDGSAMTHAGEHGLPIGRQDLSLASDDNLFDELKTTKSSSWQYEIRQLERLNRQYAEEVQALIASKKKRKRRKGSGNQQKDCANCHTKSTPEWRRGPSGQRDLCNSCGLRWAKLQGRTSPRGSSLKSHGNARSDKNAPSDKHSHASLSPPDGYAGLTGTSRNNNNNIGQISEGQPAADKAQRNPAQTSPENPSQSSPDHLSGGTYPQSGNIRTLHAVNTHPHSNDHSNSGANASMNNSKNKISNDSPENSAGAFAAAAGVVKRSAGVTGPGTGAGTIVNHPVNHSTGANVTAPGNRTPAMPSGYTSIKGGEPSDPD</sequence>
<feature type="compositionally biased region" description="Polar residues" evidence="16">
    <location>
        <begin position="218"/>
        <end position="230"/>
    </location>
</feature>
<keyword evidence="14" id="KW-0675">Receptor</keyword>
<feature type="compositionally biased region" description="Low complexity" evidence="16">
    <location>
        <begin position="307"/>
        <end position="325"/>
    </location>
</feature>
<dbReference type="CDD" id="cd00130">
    <property type="entry name" value="PAS"/>
    <property type="match status" value="3"/>
</dbReference>
<dbReference type="GO" id="GO:0005634">
    <property type="term" value="C:nucleus"/>
    <property type="evidence" value="ECO:0007669"/>
    <property type="project" value="TreeGrafter"/>
</dbReference>
<feature type="compositionally biased region" description="Polar residues" evidence="16">
    <location>
        <begin position="1181"/>
        <end position="1209"/>
    </location>
</feature>
<dbReference type="InterPro" id="IPR000014">
    <property type="entry name" value="PAS"/>
</dbReference>
<dbReference type="Pfam" id="PF00320">
    <property type="entry name" value="GATA"/>
    <property type="match status" value="1"/>
</dbReference>
<evidence type="ECO:0000313" key="20">
    <source>
        <dbReference type="RefSeq" id="XP_033461897.1"/>
    </source>
</evidence>
<evidence type="ECO:0000256" key="7">
    <source>
        <dbReference type="ARBA" id="ARBA00022771"/>
    </source>
</evidence>
<keyword evidence="11" id="KW-0238">DNA-binding</keyword>
<evidence type="ECO:0000259" key="17">
    <source>
        <dbReference type="PROSITE" id="PS50112"/>
    </source>
</evidence>
<dbReference type="GO" id="GO:0008270">
    <property type="term" value="F:zinc ion binding"/>
    <property type="evidence" value="ECO:0007669"/>
    <property type="project" value="UniProtKB-KW"/>
</dbReference>
<dbReference type="Gene3D" id="3.30.450.20">
    <property type="entry name" value="PAS domain"/>
    <property type="match status" value="3"/>
</dbReference>
<dbReference type="GeneID" id="54365187"/>
<dbReference type="InterPro" id="IPR013655">
    <property type="entry name" value="PAS_fold_3"/>
</dbReference>
<dbReference type="SMART" id="SM00401">
    <property type="entry name" value="ZnF_GATA"/>
    <property type="match status" value="1"/>
</dbReference>
<feature type="compositionally biased region" description="Polar residues" evidence="16">
    <location>
        <begin position="247"/>
        <end position="279"/>
    </location>
</feature>
<feature type="compositionally biased region" description="Basic residues" evidence="16">
    <location>
        <begin position="1063"/>
        <end position="1072"/>
    </location>
</feature>
<keyword evidence="9" id="KW-0157">Chromophore</keyword>
<keyword evidence="5" id="KW-0479">Metal-binding</keyword>
<keyword evidence="7 15" id="KW-0863">Zinc-finger</keyword>
<dbReference type="SMART" id="SM00086">
    <property type="entry name" value="PAC"/>
    <property type="match status" value="2"/>
</dbReference>
<evidence type="ECO:0000256" key="3">
    <source>
        <dbReference type="ARBA" id="ARBA00022630"/>
    </source>
</evidence>
<feature type="domain" description="GATA-type" evidence="18">
    <location>
        <begin position="1074"/>
        <end position="1107"/>
    </location>
</feature>
<organism evidence="20">
    <name type="scientific">Dissoconium aciculare CBS 342.82</name>
    <dbReference type="NCBI Taxonomy" id="1314786"/>
    <lineage>
        <taxon>Eukaryota</taxon>
        <taxon>Fungi</taxon>
        <taxon>Dikarya</taxon>
        <taxon>Ascomycota</taxon>
        <taxon>Pezizomycotina</taxon>
        <taxon>Dothideomycetes</taxon>
        <taxon>Dothideomycetidae</taxon>
        <taxon>Mycosphaerellales</taxon>
        <taxon>Dissoconiaceae</taxon>
        <taxon>Dissoconium</taxon>
    </lineage>
</organism>
<keyword evidence="2" id="KW-0716">Sensory transduction</keyword>
<evidence type="ECO:0000256" key="4">
    <source>
        <dbReference type="ARBA" id="ARBA00022643"/>
    </source>
</evidence>
<reference evidence="20" key="2">
    <citation type="submission" date="2020-04" db="EMBL/GenBank/DDBJ databases">
        <authorList>
            <consortium name="NCBI Genome Project"/>
        </authorList>
    </citation>
    <scope>NUCLEOTIDE SEQUENCE</scope>
    <source>
        <strain evidence="20">CBS 342.82</strain>
    </source>
</reference>
<feature type="compositionally biased region" description="Polar residues" evidence="16">
    <location>
        <begin position="1280"/>
        <end position="1292"/>
    </location>
</feature>
<proteinExistence type="predicted"/>
<evidence type="ECO:0000256" key="2">
    <source>
        <dbReference type="ARBA" id="ARBA00022606"/>
    </source>
</evidence>
<dbReference type="CDD" id="cd00202">
    <property type="entry name" value="ZnF_GATA"/>
    <property type="match status" value="1"/>
</dbReference>
<evidence type="ECO:0000256" key="10">
    <source>
        <dbReference type="ARBA" id="ARBA00023015"/>
    </source>
</evidence>
<keyword evidence="13" id="KW-0804">Transcription</keyword>
<feature type="region of interest" description="Disordered" evidence="16">
    <location>
        <begin position="1063"/>
        <end position="1099"/>
    </location>
</feature>
<dbReference type="SUPFAM" id="SSF55785">
    <property type="entry name" value="PYP-like sensor domain (PAS domain)"/>
    <property type="match status" value="2"/>
</dbReference>
<feature type="domain" description="PAS" evidence="17">
    <location>
        <begin position="493"/>
        <end position="538"/>
    </location>
</feature>
<evidence type="ECO:0000256" key="6">
    <source>
        <dbReference type="ARBA" id="ARBA00022737"/>
    </source>
</evidence>
<evidence type="ECO:0000256" key="16">
    <source>
        <dbReference type="SAM" id="MobiDB-lite"/>
    </source>
</evidence>
<dbReference type="FunFam" id="3.30.450.20:FF:000064">
    <property type="entry name" value="Vivid PAS protein VVD"/>
    <property type="match status" value="1"/>
</dbReference>
<evidence type="ECO:0000256" key="9">
    <source>
        <dbReference type="ARBA" id="ARBA00022991"/>
    </source>
</evidence>
<evidence type="ECO:0000256" key="8">
    <source>
        <dbReference type="ARBA" id="ARBA00022833"/>
    </source>
</evidence>
<dbReference type="SMART" id="SM00091">
    <property type="entry name" value="PAS"/>
    <property type="match status" value="3"/>
</dbReference>
<protein>
    <recommendedName>
        <fullName evidence="21">White collar 1 protein</fullName>
    </recommendedName>
</protein>
<feature type="compositionally biased region" description="Polar residues" evidence="16">
    <location>
        <begin position="1155"/>
        <end position="1170"/>
    </location>
</feature>
<dbReference type="OrthoDB" id="447251at2759"/>
<dbReference type="PANTHER" id="PTHR47429:SF7">
    <property type="entry name" value="GATA-FACTOR"/>
    <property type="match status" value="1"/>
</dbReference>
<evidence type="ECO:0000256" key="15">
    <source>
        <dbReference type="PROSITE-ProRule" id="PRU00094"/>
    </source>
</evidence>
<dbReference type="PROSITE" id="PS00344">
    <property type="entry name" value="GATA_ZN_FINGER_1"/>
    <property type="match status" value="1"/>
</dbReference>
<dbReference type="NCBIfam" id="TIGR00229">
    <property type="entry name" value="sensory_box"/>
    <property type="match status" value="1"/>
</dbReference>
<feature type="compositionally biased region" description="Polar residues" evidence="16">
    <location>
        <begin position="1114"/>
        <end position="1125"/>
    </location>
</feature>
<evidence type="ECO:0000256" key="11">
    <source>
        <dbReference type="ARBA" id="ARBA00023125"/>
    </source>
</evidence>
<keyword evidence="1" id="KW-0600">Photoreceptor protein</keyword>
<evidence type="ECO:0000256" key="12">
    <source>
        <dbReference type="ARBA" id="ARBA00023159"/>
    </source>
</evidence>
<dbReference type="InterPro" id="IPR013088">
    <property type="entry name" value="Znf_NHR/GATA"/>
</dbReference>
<feature type="compositionally biased region" description="Polar residues" evidence="16">
    <location>
        <begin position="1073"/>
        <end position="1086"/>
    </location>
</feature>
<dbReference type="PANTHER" id="PTHR47429">
    <property type="entry name" value="PROTEIN TWIN LOV 1"/>
    <property type="match status" value="1"/>
</dbReference>
<evidence type="ECO:0000256" key="14">
    <source>
        <dbReference type="ARBA" id="ARBA00023170"/>
    </source>
</evidence>
<feature type="region of interest" description="Disordered" evidence="16">
    <location>
        <begin position="907"/>
        <end position="953"/>
    </location>
</feature>
<feature type="compositionally biased region" description="Polar residues" evidence="16">
    <location>
        <begin position="923"/>
        <end position="945"/>
    </location>
</feature>
<dbReference type="Gene3D" id="3.30.50.10">
    <property type="entry name" value="Erythroid Transcription Factor GATA-1, subunit A"/>
    <property type="match status" value="1"/>
</dbReference>
<feature type="region of interest" description="Disordered" evidence="16">
    <location>
        <begin position="1270"/>
        <end position="1314"/>
    </location>
</feature>
<feature type="compositionally biased region" description="Low complexity" evidence="16">
    <location>
        <begin position="231"/>
        <end position="246"/>
    </location>
</feature>
<keyword evidence="4" id="KW-0288">FMN</keyword>
<keyword evidence="10" id="KW-0805">Transcription regulation</keyword>
<reference evidence="20" key="3">
    <citation type="submission" date="2025-08" db="UniProtKB">
        <authorList>
            <consortium name="RefSeq"/>
        </authorList>
    </citation>
    <scope>IDENTIFICATION</scope>
    <source>
        <strain evidence="20">CBS 342.82</strain>
    </source>
</reference>
<feature type="compositionally biased region" description="Low complexity" evidence="16">
    <location>
        <begin position="1225"/>
        <end position="1246"/>
    </location>
</feature>
<accession>A0A6J3M9Z7</accession>
<keyword evidence="6" id="KW-0677">Repeat</keyword>
<feature type="region of interest" description="Disordered" evidence="16">
    <location>
        <begin position="218"/>
        <end position="415"/>
    </location>
</feature>
<gene>
    <name evidence="20" type="ORF">K489DRAFT_407599</name>
</gene>
<reference evidence="20" key="1">
    <citation type="submission" date="2020-01" db="EMBL/GenBank/DDBJ databases">
        <authorList>
            <consortium name="DOE Joint Genome Institute"/>
            <person name="Haridas S."/>
            <person name="Albert R."/>
            <person name="Binder M."/>
            <person name="Bloem J."/>
            <person name="Labutti K."/>
            <person name="Salamov A."/>
            <person name="Andreopoulos B."/>
            <person name="Baker S.E."/>
            <person name="Barry K."/>
            <person name="Bills G."/>
            <person name="Bluhm B.H."/>
            <person name="Cannon C."/>
            <person name="Castanera R."/>
            <person name="Culley D.E."/>
            <person name="Daum C."/>
            <person name="Ezra D."/>
            <person name="Gonzalez J.B."/>
            <person name="Henrissat B."/>
            <person name="Kuo A."/>
            <person name="Liang C."/>
            <person name="Lipzen A."/>
            <person name="Lutzoni F."/>
            <person name="Magnuson J."/>
            <person name="Mondo S."/>
            <person name="Nolan M."/>
            <person name="Ohm R."/>
            <person name="Pangilinan J."/>
            <person name="Park H.-J."/>
            <person name="Ramirez L."/>
            <person name="Alfaro M."/>
            <person name="Sun H."/>
            <person name="Tritt A."/>
            <person name="Yoshinaga Y."/>
            <person name="Zwiers L.-H."/>
            <person name="Turgeon B.G."/>
            <person name="Goodwin S.B."/>
            <person name="Spatafora J.W."/>
            <person name="Crous P.W."/>
            <person name="Grigoriev I.V."/>
        </authorList>
    </citation>
    <scope>NUCLEOTIDE SEQUENCE</scope>
    <source>
        <strain evidence="20">CBS 342.82</strain>
    </source>
</reference>
<dbReference type="PROSITE" id="PS50114">
    <property type="entry name" value="GATA_ZN_FINGER_2"/>
    <property type="match status" value="1"/>
</dbReference>
<keyword evidence="19" id="KW-1185">Reference proteome</keyword>
<dbReference type="InterPro" id="IPR000679">
    <property type="entry name" value="Znf_GATA"/>
</dbReference>
<dbReference type="Proteomes" id="UP000504637">
    <property type="component" value="Unplaced"/>
</dbReference>
<dbReference type="Pfam" id="PF08447">
    <property type="entry name" value="PAS_3"/>
    <property type="match status" value="1"/>
</dbReference>
<evidence type="ECO:0000313" key="19">
    <source>
        <dbReference type="Proteomes" id="UP000504637"/>
    </source>
</evidence>
<keyword evidence="12" id="KW-0010">Activator</keyword>
<evidence type="ECO:0000256" key="5">
    <source>
        <dbReference type="ARBA" id="ARBA00022723"/>
    </source>
</evidence>
<keyword evidence="8" id="KW-0862">Zinc</keyword>
<evidence type="ECO:0000259" key="18">
    <source>
        <dbReference type="PROSITE" id="PS50114"/>
    </source>
</evidence>
<feature type="compositionally biased region" description="Basic and acidic residues" evidence="16">
    <location>
        <begin position="1129"/>
        <end position="1141"/>
    </location>
</feature>